<dbReference type="Proteomes" id="UP000694240">
    <property type="component" value="Chromosome 5"/>
</dbReference>
<keyword evidence="3" id="KW-1185">Reference proteome</keyword>
<dbReference type="AlphaFoldDB" id="A0A8T2D864"/>
<evidence type="ECO:0000256" key="1">
    <source>
        <dbReference type="SAM" id="MobiDB-lite"/>
    </source>
</evidence>
<evidence type="ECO:0000313" key="3">
    <source>
        <dbReference type="Proteomes" id="UP000694240"/>
    </source>
</evidence>
<protein>
    <submittedName>
        <fullName evidence="2">Uncharacterized protein</fullName>
    </submittedName>
</protein>
<reference evidence="2 3" key="1">
    <citation type="submission" date="2020-12" db="EMBL/GenBank/DDBJ databases">
        <title>Concerted genomic and epigenomic changes stabilize Arabidopsis allopolyploids.</title>
        <authorList>
            <person name="Chen Z."/>
        </authorList>
    </citation>
    <scope>NUCLEOTIDE SEQUENCE [LARGE SCALE GENOMIC DNA]</scope>
    <source>
        <strain evidence="2">Allo738</strain>
        <tissue evidence="2">Leaf</tissue>
    </source>
</reference>
<feature type="compositionally biased region" description="Low complexity" evidence="1">
    <location>
        <begin position="34"/>
        <end position="52"/>
    </location>
</feature>
<organism evidence="2 3">
    <name type="scientific">Arabidopsis thaliana x Arabidopsis arenosa</name>
    <dbReference type="NCBI Taxonomy" id="1240361"/>
    <lineage>
        <taxon>Eukaryota</taxon>
        <taxon>Viridiplantae</taxon>
        <taxon>Streptophyta</taxon>
        <taxon>Embryophyta</taxon>
        <taxon>Tracheophyta</taxon>
        <taxon>Spermatophyta</taxon>
        <taxon>Magnoliopsida</taxon>
        <taxon>eudicotyledons</taxon>
        <taxon>Gunneridae</taxon>
        <taxon>Pentapetalae</taxon>
        <taxon>rosids</taxon>
        <taxon>malvids</taxon>
        <taxon>Brassicales</taxon>
        <taxon>Brassicaceae</taxon>
        <taxon>Camelineae</taxon>
        <taxon>Arabidopsis</taxon>
    </lineage>
</organism>
<feature type="region of interest" description="Disordered" evidence="1">
    <location>
        <begin position="21"/>
        <end position="80"/>
    </location>
</feature>
<accession>A0A8T2D864</accession>
<sequence length="80" mass="8564">MYTLGLTCVLAYISTTTKCNSQATHQKQQHNNKHQNLFSSLHLSLKSKNTNNGGNEDEALRGGFGGSDSVLYSSPDGCSG</sequence>
<gene>
    <name evidence="2" type="ORF">ISN45_At05g052370</name>
</gene>
<dbReference type="EMBL" id="JAEFBK010000005">
    <property type="protein sequence ID" value="KAG7606313.1"/>
    <property type="molecule type" value="Genomic_DNA"/>
</dbReference>
<proteinExistence type="predicted"/>
<comment type="caution">
    <text evidence="2">The sequence shown here is derived from an EMBL/GenBank/DDBJ whole genome shotgun (WGS) entry which is preliminary data.</text>
</comment>
<name>A0A8T2D864_9BRAS</name>
<evidence type="ECO:0000313" key="2">
    <source>
        <dbReference type="EMBL" id="KAG7606313.1"/>
    </source>
</evidence>